<evidence type="ECO:0000256" key="3">
    <source>
        <dbReference type="ARBA" id="ARBA00022840"/>
    </source>
</evidence>
<dbReference type="GO" id="GO:0005524">
    <property type="term" value="F:ATP binding"/>
    <property type="evidence" value="ECO:0007669"/>
    <property type="project" value="UniProtKB-KW"/>
</dbReference>
<dbReference type="AlphaFoldDB" id="A0A6I1WTD0"/>
<dbReference type="GO" id="GO:0055052">
    <property type="term" value="C:ATP-binding cassette (ABC) transporter complex, substrate-binding subunit-containing"/>
    <property type="evidence" value="ECO:0007669"/>
    <property type="project" value="TreeGrafter"/>
</dbReference>
<dbReference type="SUPFAM" id="SSF50331">
    <property type="entry name" value="MOP-like"/>
    <property type="match status" value="1"/>
</dbReference>
<protein>
    <submittedName>
        <fullName evidence="5">sn-glycerol-3-phosphate ABC transporter ATP-binding protein UgpC</fullName>
    </submittedName>
</protein>
<dbReference type="InterPro" id="IPR047641">
    <property type="entry name" value="ABC_transpr_MalK/UgpC-like"/>
</dbReference>
<name>A0A6I1WTD0_9PSED</name>
<keyword evidence="1" id="KW-0813">Transport</keyword>
<dbReference type="PROSITE" id="PS50893">
    <property type="entry name" value="ABC_TRANSPORTER_2"/>
    <property type="match status" value="1"/>
</dbReference>
<dbReference type="InterPro" id="IPR008995">
    <property type="entry name" value="Mo/tungstate-bd_C_term_dom"/>
</dbReference>
<organism evidence="5 6">
    <name type="scientific">Pseudomonas helleri</name>
    <dbReference type="NCBI Taxonomy" id="1608996"/>
    <lineage>
        <taxon>Bacteria</taxon>
        <taxon>Pseudomonadati</taxon>
        <taxon>Pseudomonadota</taxon>
        <taxon>Gammaproteobacteria</taxon>
        <taxon>Pseudomonadales</taxon>
        <taxon>Pseudomonadaceae</taxon>
        <taxon>Pseudomonas</taxon>
    </lineage>
</organism>
<evidence type="ECO:0000256" key="1">
    <source>
        <dbReference type="ARBA" id="ARBA00022448"/>
    </source>
</evidence>
<dbReference type="PANTHER" id="PTHR43875:SF14">
    <property type="entry name" value="ABC TRANSPORTER ATP-BINDING PROTEIN"/>
    <property type="match status" value="1"/>
</dbReference>
<keyword evidence="3 5" id="KW-0067">ATP-binding</keyword>
<dbReference type="EMBL" id="WIVV01000015">
    <property type="protein sequence ID" value="MQU41965.1"/>
    <property type="molecule type" value="Genomic_DNA"/>
</dbReference>
<dbReference type="Gene3D" id="2.40.50.140">
    <property type="entry name" value="Nucleic acid-binding proteins"/>
    <property type="match status" value="1"/>
</dbReference>
<dbReference type="InterPro" id="IPR017871">
    <property type="entry name" value="ABC_transporter-like_CS"/>
</dbReference>
<evidence type="ECO:0000259" key="4">
    <source>
        <dbReference type="PROSITE" id="PS50893"/>
    </source>
</evidence>
<reference evidence="5 6" key="1">
    <citation type="submission" date="2019-10" db="EMBL/GenBank/DDBJ databases">
        <title>Evaluation of single-gene subtyping targets for Pseudomonas.</title>
        <authorList>
            <person name="Reichler S.J."/>
            <person name="Orsi R.H."/>
            <person name="Wiedmann M."/>
            <person name="Martin N.H."/>
            <person name="Murphy S.I."/>
        </authorList>
    </citation>
    <scope>NUCLEOTIDE SEQUENCE [LARGE SCALE GENOMIC DNA]</scope>
    <source>
        <strain evidence="5 6">FSL R10-1876</strain>
    </source>
</reference>
<dbReference type="GO" id="GO:0016887">
    <property type="term" value="F:ATP hydrolysis activity"/>
    <property type="evidence" value="ECO:0007669"/>
    <property type="project" value="InterPro"/>
</dbReference>
<accession>A0A6I1WTD0</accession>
<dbReference type="Pfam" id="PF17912">
    <property type="entry name" value="OB_MalK"/>
    <property type="match status" value="1"/>
</dbReference>
<dbReference type="NCBIfam" id="NF008653">
    <property type="entry name" value="PRK11650.1"/>
    <property type="match status" value="1"/>
</dbReference>
<dbReference type="Gene3D" id="3.40.50.300">
    <property type="entry name" value="P-loop containing nucleotide triphosphate hydrolases"/>
    <property type="match status" value="1"/>
</dbReference>
<dbReference type="PANTHER" id="PTHR43875">
    <property type="entry name" value="MALTODEXTRIN IMPORT ATP-BINDING PROTEIN MSMX"/>
    <property type="match status" value="1"/>
</dbReference>
<dbReference type="Gene3D" id="2.40.50.100">
    <property type="match status" value="1"/>
</dbReference>
<dbReference type="CDD" id="cd03301">
    <property type="entry name" value="ABC_MalK_N"/>
    <property type="match status" value="1"/>
</dbReference>
<dbReference type="Pfam" id="PF00005">
    <property type="entry name" value="ABC_tran"/>
    <property type="match status" value="1"/>
</dbReference>
<dbReference type="FunFam" id="3.40.50.300:FF:000042">
    <property type="entry name" value="Maltose/maltodextrin ABC transporter, ATP-binding protein"/>
    <property type="match status" value="1"/>
</dbReference>
<dbReference type="InterPro" id="IPR012340">
    <property type="entry name" value="NA-bd_OB-fold"/>
</dbReference>
<dbReference type="RefSeq" id="WP_153355583.1">
    <property type="nucleotide sequence ID" value="NZ_WIVV01000015.1"/>
</dbReference>
<dbReference type="InterPro" id="IPR003593">
    <property type="entry name" value="AAA+_ATPase"/>
</dbReference>
<dbReference type="GO" id="GO:0008643">
    <property type="term" value="P:carbohydrate transport"/>
    <property type="evidence" value="ECO:0007669"/>
    <property type="project" value="InterPro"/>
</dbReference>
<evidence type="ECO:0000313" key="5">
    <source>
        <dbReference type="EMBL" id="MQU41965.1"/>
    </source>
</evidence>
<gene>
    <name evidence="5" type="primary">ugpC</name>
    <name evidence="5" type="ORF">GHO28_05470</name>
</gene>
<dbReference type="PROSITE" id="PS00211">
    <property type="entry name" value="ABC_TRANSPORTER_1"/>
    <property type="match status" value="1"/>
</dbReference>
<dbReference type="GO" id="GO:0140359">
    <property type="term" value="F:ABC-type transporter activity"/>
    <property type="evidence" value="ECO:0007669"/>
    <property type="project" value="InterPro"/>
</dbReference>
<comment type="caution">
    <text evidence="5">The sequence shown here is derived from an EMBL/GenBank/DDBJ whole genome shotgun (WGS) entry which is preliminary data.</text>
</comment>
<evidence type="ECO:0000256" key="2">
    <source>
        <dbReference type="ARBA" id="ARBA00022741"/>
    </source>
</evidence>
<sequence>MASLNIRNVEKHYGDLRTLKNVNIDIEDGDFLVLLGPSGCGKSTLLSAIAGLAPVTSGEIVIDGLVVNDIESADRDIAMVFQSYALYPTMTVRRNLTFGMRVRGASRQEQDEAVKRVAAVLQLGELLDRKPSQLSGGQRQRVAMGRAMVRQPKIFLFDEPLSNLDAKLRTDMRAEIKKLHQREKTTTVYVTHDQIEAMTLATKIVVMKGGEVQQIGSPQDIYEHPNNLFIARFIGSPAMNCIAGTLEAEGPAVFFRGHSKGRDGLRINLGPMTNGYRAFVGAAVVLGVRPEWLAYAPTGSALDLIDAVVDVVEPTGSDNFVLLKARGETLMARFAPGVGTPGQHVGLAIDIDKTLLFDAQTEQRIPR</sequence>
<feature type="domain" description="ABC transporter" evidence="4">
    <location>
        <begin position="4"/>
        <end position="234"/>
    </location>
</feature>
<dbReference type="InterPro" id="IPR003439">
    <property type="entry name" value="ABC_transporter-like_ATP-bd"/>
</dbReference>
<dbReference type="InterPro" id="IPR040582">
    <property type="entry name" value="OB_MalK-like"/>
</dbReference>
<evidence type="ECO:0000313" key="6">
    <source>
        <dbReference type="Proteomes" id="UP000466863"/>
    </source>
</evidence>
<dbReference type="SMART" id="SM00382">
    <property type="entry name" value="AAA"/>
    <property type="match status" value="1"/>
</dbReference>
<dbReference type="Proteomes" id="UP000466863">
    <property type="component" value="Unassembled WGS sequence"/>
</dbReference>
<proteinExistence type="predicted"/>
<dbReference type="SUPFAM" id="SSF52540">
    <property type="entry name" value="P-loop containing nucleoside triphosphate hydrolases"/>
    <property type="match status" value="1"/>
</dbReference>
<dbReference type="InterPro" id="IPR027417">
    <property type="entry name" value="P-loop_NTPase"/>
</dbReference>
<keyword evidence="2" id="KW-0547">Nucleotide-binding</keyword>
<dbReference type="InterPro" id="IPR015855">
    <property type="entry name" value="ABC_transpr_MalK-like"/>
</dbReference>